<proteinExistence type="inferred from homology"/>
<evidence type="ECO:0000313" key="9">
    <source>
        <dbReference type="Proteomes" id="UP001155586"/>
    </source>
</evidence>
<dbReference type="InterPro" id="IPR050430">
    <property type="entry name" value="Peptidase_S1"/>
</dbReference>
<gene>
    <name evidence="8" type="ORF">MD483_03720</name>
</gene>
<evidence type="ECO:0000256" key="4">
    <source>
        <dbReference type="ARBA" id="ARBA00023157"/>
    </source>
</evidence>
<dbReference type="PANTHER" id="PTHR24276">
    <property type="entry name" value="POLYSERASE-RELATED"/>
    <property type="match status" value="1"/>
</dbReference>
<keyword evidence="5" id="KW-0720">Serine protease</keyword>
<evidence type="ECO:0000256" key="5">
    <source>
        <dbReference type="RuleBase" id="RU363034"/>
    </source>
</evidence>
<dbReference type="GO" id="GO:0005576">
    <property type="term" value="C:extracellular region"/>
    <property type="evidence" value="ECO:0007669"/>
    <property type="project" value="UniProtKB-SubCell"/>
</dbReference>
<comment type="similarity">
    <text evidence="2">Belongs to the peptidase S1 family.</text>
</comment>
<dbReference type="InterPro" id="IPR018114">
    <property type="entry name" value="TRYPSIN_HIS"/>
</dbReference>
<keyword evidence="4" id="KW-1015">Disulfide bond</keyword>
<keyword evidence="3" id="KW-0964">Secreted</keyword>
<evidence type="ECO:0000256" key="3">
    <source>
        <dbReference type="ARBA" id="ARBA00022525"/>
    </source>
</evidence>
<dbReference type="Gene3D" id="2.40.10.10">
    <property type="entry name" value="Trypsin-like serine proteases"/>
    <property type="match status" value="1"/>
</dbReference>
<dbReference type="CDD" id="cd00190">
    <property type="entry name" value="Tryp_SPc"/>
    <property type="match status" value="1"/>
</dbReference>
<keyword evidence="5" id="KW-0378">Hydrolase</keyword>
<comment type="caution">
    <text evidence="8">The sequence shown here is derived from an EMBL/GenBank/DDBJ whole genome shotgun (WGS) entry which is preliminary data.</text>
</comment>
<dbReference type="Gene3D" id="2.60.40.10">
    <property type="entry name" value="Immunoglobulins"/>
    <property type="match status" value="1"/>
</dbReference>
<feature type="chain" id="PRO_5040903729" evidence="6">
    <location>
        <begin position="23"/>
        <end position="539"/>
    </location>
</feature>
<dbReference type="FunFam" id="2.40.10.10:FF:000047">
    <property type="entry name" value="Trypsin eta"/>
    <property type="match status" value="1"/>
</dbReference>
<dbReference type="GO" id="GO:0006508">
    <property type="term" value="P:proteolysis"/>
    <property type="evidence" value="ECO:0007669"/>
    <property type="project" value="UniProtKB-KW"/>
</dbReference>
<dbReference type="RefSeq" id="WP_265686636.1">
    <property type="nucleotide sequence ID" value="NZ_JAKRRX010000012.1"/>
</dbReference>
<dbReference type="InterPro" id="IPR001314">
    <property type="entry name" value="Peptidase_S1A"/>
</dbReference>
<evidence type="ECO:0000256" key="1">
    <source>
        <dbReference type="ARBA" id="ARBA00004613"/>
    </source>
</evidence>
<dbReference type="NCBIfam" id="TIGR03501">
    <property type="entry name" value="GlyGly_CTERM"/>
    <property type="match status" value="1"/>
</dbReference>
<reference evidence="8" key="1">
    <citation type="submission" date="2022-02" db="EMBL/GenBank/DDBJ databases">
        <title>Vibrio sp. nov., a new bacterium isolated from Bohai sea, China.</title>
        <authorList>
            <person name="Yuan Y."/>
        </authorList>
    </citation>
    <scope>NUCLEOTIDE SEQUENCE</scope>
    <source>
        <strain evidence="8">DBSS07</strain>
    </source>
</reference>
<protein>
    <submittedName>
        <fullName evidence="8">Serine protease</fullName>
    </submittedName>
</protein>
<dbReference type="Pfam" id="PF00089">
    <property type="entry name" value="Trypsin"/>
    <property type="match status" value="1"/>
</dbReference>
<evidence type="ECO:0000256" key="2">
    <source>
        <dbReference type="ARBA" id="ARBA00007664"/>
    </source>
</evidence>
<dbReference type="PRINTS" id="PR00722">
    <property type="entry name" value="CHYMOTRYPSIN"/>
</dbReference>
<dbReference type="EMBL" id="JAKRRX010000012">
    <property type="protein sequence ID" value="MCW8332941.1"/>
    <property type="molecule type" value="Genomic_DNA"/>
</dbReference>
<keyword evidence="9" id="KW-1185">Reference proteome</keyword>
<dbReference type="PANTHER" id="PTHR24276:SF98">
    <property type="entry name" value="FI18310P1-RELATED"/>
    <property type="match status" value="1"/>
</dbReference>
<dbReference type="InterPro" id="IPR009003">
    <property type="entry name" value="Peptidase_S1_PA"/>
</dbReference>
<evidence type="ECO:0000313" key="8">
    <source>
        <dbReference type="EMBL" id="MCW8332941.1"/>
    </source>
</evidence>
<dbReference type="InterPro" id="IPR043504">
    <property type="entry name" value="Peptidase_S1_PA_chymotrypsin"/>
</dbReference>
<keyword evidence="6" id="KW-0732">Signal</keyword>
<comment type="subcellular location">
    <subcellularLocation>
        <location evidence="1">Secreted</location>
    </subcellularLocation>
</comment>
<dbReference type="AlphaFoldDB" id="A0A9X3CC48"/>
<organism evidence="8 9">
    <name type="scientific">Vibrio paucivorans</name>
    <dbReference type="NCBI Taxonomy" id="2829489"/>
    <lineage>
        <taxon>Bacteria</taxon>
        <taxon>Pseudomonadati</taxon>
        <taxon>Pseudomonadota</taxon>
        <taxon>Gammaproteobacteria</taxon>
        <taxon>Vibrionales</taxon>
        <taxon>Vibrionaceae</taxon>
        <taxon>Vibrio</taxon>
    </lineage>
</organism>
<evidence type="ECO:0000256" key="6">
    <source>
        <dbReference type="SAM" id="SignalP"/>
    </source>
</evidence>
<keyword evidence="5 8" id="KW-0645">Protease</keyword>
<dbReference type="PROSITE" id="PS00135">
    <property type="entry name" value="TRYPSIN_SER"/>
    <property type="match status" value="1"/>
</dbReference>
<evidence type="ECO:0000259" key="7">
    <source>
        <dbReference type="PROSITE" id="PS50240"/>
    </source>
</evidence>
<dbReference type="SUPFAM" id="SSF50494">
    <property type="entry name" value="Trypsin-like serine proteases"/>
    <property type="match status" value="1"/>
</dbReference>
<dbReference type="InterPro" id="IPR020008">
    <property type="entry name" value="GlyGly_CTERM"/>
</dbReference>
<sequence length="539" mass="57343">MKALRLGLLAASVVTFASPLSASPEARIIDGTTANQSDWPYMVALVTKGSNAYDGQFCGGSLIDERYVLTAAHCVDSFTINDLDVVVGIHDLTEEGSQGVRLAVDKIYVHENYDSYYLYNDIAVLELERDVASNEATPVTIATSSTRTTTANGTNLTVAGWGTTAPTGNAVVPEQLQQVEVQLVDQQTCLNTYGIGISSNEDSENFCAGVEQEGYDSCRGDSGGPIVVSGTGVQLGIVSWGANECGAQGTYGVYTNISYYAEWIEQHTSGFSYPSKETTAVQSLGSHTYDFVYANNSDSDVDFSGSYISFNGSDFYASISNNECTDAGTLSPGNTCTITVSYSNDTYGSKSYSLYLSYQHNGSTYSTESYLDFEAATAASSALSNAIPWTNTGVYSNEYEWQVSSNGIRSAEIGDSQGTSIYIEGIPAGDVSFDIVVSTEIYADELDVHINGEYIDSVSGDGSVPVTLSLYGASNSLKFTYQKDGSLDYGEDVVYINNMRNGSASTSSSSSSGGGGGSMGWWSMVAIMALIVRRRLSIG</sequence>
<dbReference type="GO" id="GO:0051604">
    <property type="term" value="P:protein maturation"/>
    <property type="evidence" value="ECO:0007669"/>
    <property type="project" value="UniProtKB-ARBA"/>
</dbReference>
<dbReference type="Proteomes" id="UP001155586">
    <property type="component" value="Unassembled WGS sequence"/>
</dbReference>
<accession>A0A9X3CC48</accession>
<name>A0A9X3CC48_9VIBR</name>
<dbReference type="GO" id="GO:0004252">
    <property type="term" value="F:serine-type endopeptidase activity"/>
    <property type="evidence" value="ECO:0007669"/>
    <property type="project" value="InterPro"/>
</dbReference>
<feature type="domain" description="Peptidase S1" evidence="7">
    <location>
        <begin position="28"/>
        <end position="269"/>
    </location>
</feature>
<dbReference type="PROSITE" id="PS50240">
    <property type="entry name" value="TRYPSIN_DOM"/>
    <property type="match status" value="1"/>
</dbReference>
<dbReference type="InterPro" id="IPR001254">
    <property type="entry name" value="Trypsin_dom"/>
</dbReference>
<dbReference type="InterPro" id="IPR033116">
    <property type="entry name" value="TRYPSIN_SER"/>
</dbReference>
<dbReference type="PROSITE" id="PS00134">
    <property type="entry name" value="TRYPSIN_HIS"/>
    <property type="match status" value="1"/>
</dbReference>
<dbReference type="InterPro" id="IPR013783">
    <property type="entry name" value="Ig-like_fold"/>
</dbReference>
<feature type="signal peptide" evidence="6">
    <location>
        <begin position="1"/>
        <end position="22"/>
    </location>
</feature>
<dbReference type="SMART" id="SM00020">
    <property type="entry name" value="Tryp_SPc"/>
    <property type="match status" value="1"/>
</dbReference>